<comment type="caution">
    <text evidence="4">The sequence shown here is derived from an EMBL/GenBank/DDBJ whole genome shotgun (WGS) entry which is preliminary data.</text>
</comment>
<keyword evidence="1" id="KW-0677">Repeat</keyword>
<feature type="non-terminal residue" evidence="4">
    <location>
        <position position="391"/>
    </location>
</feature>
<dbReference type="InterPro" id="IPR015919">
    <property type="entry name" value="Cadherin-like_sf"/>
</dbReference>
<reference evidence="5" key="1">
    <citation type="journal article" date="2019" name="Int. J. Syst. Evol. Microbiol.">
        <title>The Global Catalogue of Microorganisms (GCM) 10K type strain sequencing project: providing services to taxonomists for standard genome sequencing and annotation.</title>
        <authorList>
            <consortium name="The Broad Institute Genomics Platform"/>
            <consortium name="The Broad Institute Genome Sequencing Center for Infectious Disease"/>
            <person name="Wu L."/>
            <person name="Ma J."/>
        </authorList>
    </citation>
    <scope>NUCLEOTIDE SEQUENCE [LARGE SCALE GENOMIC DNA]</scope>
    <source>
        <strain evidence="5">CCUG 51943</strain>
    </source>
</reference>
<dbReference type="InterPro" id="IPR003410">
    <property type="entry name" value="HYR_dom"/>
</dbReference>
<evidence type="ECO:0000313" key="5">
    <source>
        <dbReference type="Proteomes" id="UP001596244"/>
    </source>
</evidence>
<dbReference type="SMART" id="SM00736">
    <property type="entry name" value="CADG"/>
    <property type="match status" value="1"/>
</dbReference>
<sequence>TSDDPAATVTVTGLPEGLSFDEATGEITGTPTVPGTFEVTVTVTDEAGNASTETFTITVEAADTTSIADTLNPAYPTGTTVQQAPETPVTVVPTENGNPLPADQVEGFTQMAGWPAGAGWASLDIATGAITLNPTLAVAPGTYEFPVQVRYTDGSTDLLVLTVDVTAAPEVDSDADLNQPVYGENTTVEQGGTITVPAPTNADGSALPVSEDGLTETTFGATADTPTWVTVNTDGSLVVNPPTTVPAGEYEIPVLVTYPDGSTETITAPVTVTELGDTTAPDITPIADVTVTVNEPIAAIKVSTNDPDLLVTVSDLPEGLSFNETTGEITGTPTAPGTYEVTVTATDDAGNTDTETFTITVLPADTTAPSINPGTVVDQVPNDGTGKVLDD</sequence>
<dbReference type="Gene3D" id="2.60.40.10">
    <property type="entry name" value="Immunoglobulins"/>
    <property type="match status" value="2"/>
</dbReference>
<evidence type="ECO:0000313" key="4">
    <source>
        <dbReference type="EMBL" id="MFC6146814.1"/>
    </source>
</evidence>
<feature type="domain" description="HYR" evidence="3">
    <location>
        <begin position="276"/>
        <end position="363"/>
    </location>
</feature>
<dbReference type="PROSITE" id="PS50825">
    <property type="entry name" value="HYR"/>
    <property type="match status" value="1"/>
</dbReference>
<dbReference type="Proteomes" id="UP001596244">
    <property type="component" value="Unassembled WGS sequence"/>
</dbReference>
<dbReference type="InterPro" id="IPR013783">
    <property type="entry name" value="Ig-like_fold"/>
</dbReference>
<dbReference type="SUPFAM" id="SSF49313">
    <property type="entry name" value="Cadherin-like"/>
    <property type="match status" value="2"/>
</dbReference>
<gene>
    <name evidence="4" type="ORF">ACFPUZ_08345</name>
</gene>
<dbReference type="InterPro" id="IPR044055">
    <property type="entry name" value="RibLong"/>
</dbReference>
<organism evidence="4 5">
    <name type="scientific">Corynebacterium nasicanis</name>
    <dbReference type="NCBI Taxonomy" id="1448267"/>
    <lineage>
        <taxon>Bacteria</taxon>
        <taxon>Bacillati</taxon>
        <taxon>Actinomycetota</taxon>
        <taxon>Actinomycetes</taxon>
        <taxon>Mycobacteriales</taxon>
        <taxon>Corynebacteriaceae</taxon>
        <taxon>Corynebacterium</taxon>
    </lineage>
</organism>
<keyword evidence="5" id="KW-1185">Reference proteome</keyword>
<feature type="region of interest" description="Disordered" evidence="2">
    <location>
        <begin position="370"/>
        <end position="391"/>
    </location>
</feature>
<dbReference type="SMART" id="SM00089">
    <property type="entry name" value="PKD"/>
    <property type="match status" value="1"/>
</dbReference>
<dbReference type="EMBL" id="JBHSQE010000006">
    <property type="protein sequence ID" value="MFC6146814.1"/>
    <property type="molecule type" value="Genomic_DNA"/>
</dbReference>
<evidence type="ECO:0000259" key="3">
    <source>
        <dbReference type="PROSITE" id="PS50825"/>
    </source>
</evidence>
<accession>A0ABW1QDS1</accession>
<protein>
    <submittedName>
        <fullName evidence="4">Rib/alpha-like domain-containing protein</fullName>
    </submittedName>
</protein>
<name>A0ABW1QDS1_9CORY</name>
<dbReference type="NCBIfam" id="NF038186">
    <property type="entry name" value="YPDG_rpt"/>
    <property type="match status" value="1"/>
</dbReference>
<dbReference type="InterPro" id="IPR022409">
    <property type="entry name" value="PKD/Chitinase_dom"/>
</dbReference>
<evidence type="ECO:0000256" key="1">
    <source>
        <dbReference type="ARBA" id="ARBA00022737"/>
    </source>
</evidence>
<dbReference type="Pfam" id="PF05345">
    <property type="entry name" value="He_PIG"/>
    <property type="match status" value="2"/>
</dbReference>
<feature type="non-terminal residue" evidence="4">
    <location>
        <position position="1"/>
    </location>
</feature>
<dbReference type="RefSeq" id="WP_377001465.1">
    <property type="nucleotide sequence ID" value="NZ_JBHSQE010000006.1"/>
</dbReference>
<dbReference type="Pfam" id="PF18957">
    <property type="entry name" value="RibLong"/>
    <property type="match status" value="2"/>
</dbReference>
<proteinExistence type="predicted"/>
<dbReference type="InterPro" id="IPR006644">
    <property type="entry name" value="Cadg"/>
</dbReference>
<evidence type="ECO:0000256" key="2">
    <source>
        <dbReference type="SAM" id="MobiDB-lite"/>
    </source>
</evidence>